<sequence length="249" mass="27171">MKIWTYPIRPDKDGNGKKDITMRNDGGKNIVVKIDLDATQTESGWIVHTSSEPIKPKEERQISVECSNLNGEKGRQKATFKMTAQDVSSSIVSEPHMLTLIVNNADRPLERKRKQSTSHAAPAGPSNSSRFMPESSFQLPESSMKTSQSLFSTGLAPAAANTTSSEYFLDGSSSFPVPSPVLSTDGLDLIEELNTFAPAPASTSGQNPFQQFLLTDLTQPLPELGKNLELDPLIDEGEPKPKPKKSKEQ</sequence>
<evidence type="ECO:0000256" key="1">
    <source>
        <dbReference type="SAM" id="MobiDB-lite"/>
    </source>
</evidence>
<reference evidence="3" key="1">
    <citation type="submission" date="2024-02" db="UniProtKB">
        <authorList>
            <consortium name="WormBaseParasite"/>
        </authorList>
    </citation>
    <scope>IDENTIFICATION</scope>
</reference>
<accession>A0AAF3F9P2</accession>
<name>A0AAF3F9P2_9BILA</name>
<protein>
    <submittedName>
        <fullName evidence="3">Uncharacterized protein</fullName>
    </submittedName>
</protein>
<dbReference type="Proteomes" id="UP000887575">
    <property type="component" value="Unassembled WGS sequence"/>
</dbReference>
<keyword evidence="2" id="KW-1185">Reference proteome</keyword>
<evidence type="ECO:0000313" key="2">
    <source>
        <dbReference type="Proteomes" id="UP000887575"/>
    </source>
</evidence>
<feature type="compositionally biased region" description="Polar residues" evidence="1">
    <location>
        <begin position="125"/>
        <end position="145"/>
    </location>
</feature>
<evidence type="ECO:0000313" key="3">
    <source>
        <dbReference type="WBParaSite" id="MBELARI_LOCUS3615"/>
    </source>
</evidence>
<dbReference type="AlphaFoldDB" id="A0AAF3F9P2"/>
<dbReference type="WBParaSite" id="MBELARI_LOCUS3615">
    <property type="protein sequence ID" value="MBELARI_LOCUS3615"/>
    <property type="gene ID" value="MBELARI_LOCUS3615"/>
</dbReference>
<feature type="region of interest" description="Disordered" evidence="1">
    <location>
        <begin position="104"/>
        <end position="145"/>
    </location>
</feature>
<feature type="region of interest" description="Disordered" evidence="1">
    <location>
        <begin position="223"/>
        <end position="249"/>
    </location>
</feature>
<organism evidence="2 3">
    <name type="scientific">Mesorhabditis belari</name>
    <dbReference type="NCBI Taxonomy" id="2138241"/>
    <lineage>
        <taxon>Eukaryota</taxon>
        <taxon>Metazoa</taxon>
        <taxon>Ecdysozoa</taxon>
        <taxon>Nematoda</taxon>
        <taxon>Chromadorea</taxon>
        <taxon>Rhabditida</taxon>
        <taxon>Rhabditina</taxon>
        <taxon>Rhabditomorpha</taxon>
        <taxon>Rhabditoidea</taxon>
        <taxon>Rhabditidae</taxon>
        <taxon>Mesorhabditinae</taxon>
        <taxon>Mesorhabditis</taxon>
    </lineage>
</organism>
<proteinExistence type="predicted"/>
<feature type="compositionally biased region" description="Basic and acidic residues" evidence="1">
    <location>
        <begin position="237"/>
        <end position="249"/>
    </location>
</feature>